<proteinExistence type="predicted"/>
<evidence type="ECO:0000313" key="1">
    <source>
        <dbReference type="EMBL" id="MCJ8730255.1"/>
    </source>
</evidence>
<sequence>MTAGGNLSVLFFSKMDGVQASSNLSSCNGTAVLDDEIIDRWISDCNSKVWNKIQREIKKMFSSASCINGSFIEKSNDKHYKTSVGTSGLDLSLTRLAFEKLAKKDKVLSVVAKVVENDLLPSMGSTAAGVEALRVYLILPELLRVLNKQGRGTQLTISLASTILKLEPESLDVLSVYTL</sequence>
<keyword evidence="2" id="KW-1185">Reference proteome</keyword>
<name>A0ACC5Y3E5_9TELE</name>
<protein>
    <submittedName>
        <fullName evidence="1">Uncharacterized protein</fullName>
    </submittedName>
</protein>
<accession>A0ACC5Y3E5</accession>
<dbReference type="EMBL" id="CM040977">
    <property type="protein sequence ID" value="MCJ8730255.1"/>
    <property type="molecule type" value="Genomic_DNA"/>
</dbReference>
<organism evidence="1 2">
    <name type="scientific">Pangasius djambal</name>
    <dbReference type="NCBI Taxonomy" id="1691987"/>
    <lineage>
        <taxon>Eukaryota</taxon>
        <taxon>Metazoa</taxon>
        <taxon>Chordata</taxon>
        <taxon>Craniata</taxon>
        <taxon>Vertebrata</taxon>
        <taxon>Euteleostomi</taxon>
        <taxon>Actinopterygii</taxon>
        <taxon>Neopterygii</taxon>
        <taxon>Teleostei</taxon>
        <taxon>Ostariophysi</taxon>
        <taxon>Siluriformes</taxon>
        <taxon>Pangasiidae</taxon>
        <taxon>Pangasius</taxon>
    </lineage>
</organism>
<reference evidence="1" key="1">
    <citation type="submission" date="2020-02" db="EMBL/GenBank/DDBJ databases">
        <title>Genome sequencing of the panga catfish, Pangasius djambal.</title>
        <authorList>
            <person name="Wen M."/>
            <person name="Zahm M."/>
            <person name="Roques C."/>
            <person name="Cabau C."/>
            <person name="Klopp C."/>
            <person name="Donnadieu C."/>
            <person name="Jouanno E."/>
            <person name="Avarre J.-C."/>
            <person name="Campet M."/>
            <person name="Ha T."/>
            <person name="Dugue R."/>
            <person name="Lampietro C."/>
            <person name="Louis A."/>
            <person name="Herpin A."/>
            <person name="Echchiki A."/>
            <person name="Berthelot C."/>
            <person name="Parey E."/>
            <person name="Roest-Crollius H."/>
            <person name="Braasch I."/>
            <person name="Postlethwait J.H."/>
            <person name="Bobe J."/>
            <person name="Montfort J."/>
            <person name="Bouchez O."/>
            <person name="Begum T."/>
            <person name="Schartl M."/>
            <person name="Gustiano R."/>
            <person name="Guiguen Y."/>
        </authorList>
    </citation>
    <scope>NUCLEOTIDE SEQUENCE</scope>
    <source>
        <strain evidence="1">Pdj_M5554</strain>
    </source>
</reference>
<gene>
    <name evidence="1" type="ORF">PDJAM_G00182120</name>
</gene>
<dbReference type="Proteomes" id="UP000830395">
    <property type="component" value="Chromosome 3"/>
</dbReference>
<evidence type="ECO:0000313" key="2">
    <source>
        <dbReference type="Proteomes" id="UP000830395"/>
    </source>
</evidence>
<comment type="caution">
    <text evidence="1">The sequence shown here is derived from an EMBL/GenBank/DDBJ whole genome shotgun (WGS) entry which is preliminary data.</text>
</comment>